<accession>A0A2P2NZZ8</accession>
<organism evidence="1">
    <name type="scientific">Rhizophora mucronata</name>
    <name type="common">Asiatic mangrove</name>
    <dbReference type="NCBI Taxonomy" id="61149"/>
    <lineage>
        <taxon>Eukaryota</taxon>
        <taxon>Viridiplantae</taxon>
        <taxon>Streptophyta</taxon>
        <taxon>Embryophyta</taxon>
        <taxon>Tracheophyta</taxon>
        <taxon>Spermatophyta</taxon>
        <taxon>Magnoliopsida</taxon>
        <taxon>eudicotyledons</taxon>
        <taxon>Gunneridae</taxon>
        <taxon>Pentapetalae</taxon>
        <taxon>rosids</taxon>
        <taxon>fabids</taxon>
        <taxon>Malpighiales</taxon>
        <taxon>Rhizophoraceae</taxon>
        <taxon>Rhizophora</taxon>
    </lineage>
</organism>
<dbReference type="EMBL" id="GGEC01067602">
    <property type="protein sequence ID" value="MBX48086.1"/>
    <property type="molecule type" value="Transcribed_RNA"/>
</dbReference>
<protein>
    <submittedName>
        <fullName evidence="1">Uncharacterized protein</fullName>
    </submittedName>
</protein>
<reference evidence="1" key="1">
    <citation type="submission" date="2018-02" db="EMBL/GenBank/DDBJ databases">
        <title>Rhizophora mucronata_Transcriptome.</title>
        <authorList>
            <person name="Meera S.P."/>
            <person name="Sreeshan A."/>
            <person name="Augustine A."/>
        </authorList>
    </citation>
    <scope>NUCLEOTIDE SEQUENCE</scope>
    <source>
        <tissue evidence="1">Leaf</tissue>
    </source>
</reference>
<name>A0A2P2NZZ8_RHIMU</name>
<dbReference type="AlphaFoldDB" id="A0A2P2NZZ8"/>
<evidence type="ECO:0000313" key="1">
    <source>
        <dbReference type="EMBL" id="MBX48086.1"/>
    </source>
</evidence>
<sequence>MGCRDKVLSTKYGSGAGGWRSHLHYCQTIRVIRKGLVML</sequence>
<proteinExistence type="predicted"/>